<dbReference type="PANTHER" id="PTHR47926:SF533">
    <property type="entry name" value="DYW DOMAIN-CONTAINING PROTEIN"/>
    <property type="match status" value="1"/>
</dbReference>
<dbReference type="Pfam" id="PF14432">
    <property type="entry name" value="DYW_deaminase"/>
    <property type="match status" value="1"/>
</dbReference>
<dbReference type="Pfam" id="PF13041">
    <property type="entry name" value="PPR_2"/>
    <property type="match status" value="2"/>
</dbReference>
<keyword evidence="5" id="KW-1185">Reference proteome</keyword>
<dbReference type="AlphaFoldDB" id="A0A6J1CSX2"/>
<dbReference type="Pfam" id="PF20431">
    <property type="entry name" value="E_motif"/>
    <property type="match status" value="1"/>
</dbReference>
<name>A0A6J1CSX2_MOMCH</name>
<sequence length="635" mass="71100">MVFLPRCCSLFLFPTEFFIRHYQDPSVLFKFLTHSRKHHPLLLRSFHSVHQLETSEALVSALVIAVNSCTSVSNCRTIHARVIKSFLYRDGFIGDQLAACYNNLGCAEDAQKLFDDMPDKDLVSWNSLISGFSRGKCLDMTLKAFYLLKFEMSIKPNEITILSMISACNEALDAGKYIHGFAVKVGVFLEVKVVNSLINMYGKYGDLQSACRLFEAVPYPNTISWNSIIGAQVTNGCAQKGIDCFNKMRRLGIEPDEGTILAVLQACEHLGIGKLAEGIHGLIFRNGLGTKISIATALLDLFAKLGRLSASCDVFWEMGCADRVAWTAMLAGYAAHGLGREAIKLFESMTENGLVPDHVTFTHLLSACSHSGLVREGKSYFNMMSEVYGIEPRLDHYSCMVDLLGRCGLLNDAYEVIQNMPMEPNAGVWGALLGACRVYGNIELGKEVAEHLINLEPLDSRNYIMLSNMYSASRSWKDAAKVRALLKERGLRRNPGSSSIEHENKIHCFLVGDQSHPKSEKIYSKLEELLEKIRKAGYSPRTEYVLQDVEEEVKEDMINKHSEKLAIAFGLLVCKEGAALIITKNLRICGDCHNTAKLISLIERRTIIIRDPKRFHHFSDGFCSCGDYWLQIWNN</sequence>
<dbReference type="PROSITE" id="PS51375">
    <property type="entry name" value="PPR"/>
    <property type="match status" value="2"/>
</dbReference>
<dbReference type="GO" id="GO:0003723">
    <property type="term" value="F:RNA binding"/>
    <property type="evidence" value="ECO:0007669"/>
    <property type="project" value="InterPro"/>
</dbReference>
<dbReference type="InterPro" id="IPR046960">
    <property type="entry name" value="PPR_At4g14850-like_plant"/>
</dbReference>
<dbReference type="InterPro" id="IPR046849">
    <property type="entry name" value="E2_motif"/>
</dbReference>
<evidence type="ECO:0000313" key="6">
    <source>
        <dbReference type="RefSeq" id="XP_022144167.1"/>
    </source>
</evidence>
<evidence type="ECO:0000259" key="4">
    <source>
        <dbReference type="Pfam" id="PF14432"/>
    </source>
</evidence>
<organism evidence="5 6">
    <name type="scientific">Momordica charantia</name>
    <name type="common">Bitter gourd</name>
    <name type="synonym">Balsam pear</name>
    <dbReference type="NCBI Taxonomy" id="3673"/>
    <lineage>
        <taxon>Eukaryota</taxon>
        <taxon>Viridiplantae</taxon>
        <taxon>Streptophyta</taxon>
        <taxon>Embryophyta</taxon>
        <taxon>Tracheophyta</taxon>
        <taxon>Spermatophyta</taxon>
        <taxon>Magnoliopsida</taxon>
        <taxon>eudicotyledons</taxon>
        <taxon>Gunneridae</taxon>
        <taxon>Pentapetalae</taxon>
        <taxon>rosids</taxon>
        <taxon>fabids</taxon>
        <taxon>Cucurbitales</taxon>
        <taxon>Cucurbitaceae</taxon>
        <taxon>Momordiceae</taxon>
        <taxon>Momordica</taxon>
    </lineage>
</organism>
<dbReference type="GO" id="GO:0008270">
    <property type="term" value="F:zinc ion binding"/>
    <property type="evidence" value="ECO:0007669"/>
    <property type="project" value="InterPro"/>
</dbReference>
<dbReference type="InterPro" id="IPR032867">
    <property type="entry name" value="DYW_dom"/>
</dbReference>
<dbReference type="Gene3D" id="1.25.40.10">
    <property type="entry name" value="Tetratricopeptide repeat domain"/>
    <property type="match status" value="3"/>
</dbReference>
<proteinExistence type="inferred from homology"/>
<dbReference type="InterPro" id="IPR011990">
    <property type="entry name" value="TPR-like_helical_dom_sf"/>
</dbReference>
<reference evidence="6" key="1">
    <citation type="submission" date="2025-08" db="UniProtKB">
        <authorList>
            <consortium name="RefSeq"/>
        </authorList>
    </citation>
    <scope>IDENTIFICATION</scope>
    <source>
        <strain evidence="6">OHB3-1</strain>
    </source>
</reference>
<feature type="repeat" description="PPR" evidence="3">
    <location>
        <begin position="322"/>
        <end position="356"/>
    </location>
</feature>
<dbReference type="PANTHER" id="PTHR47926">
    <property type="entry name" value="PENTATRICOPEPTIDE REPEAT-CONTAINING PROTEIN"/>
    <property type="match status" value="1"/>
</dbReference>
<dbReference type="KEGG" id="mcha:111013924"/>
<dbReference type="Pfam" id="PF20430">
    <property type="entry name" value="Eplus_motif"/>
    <property type="match status" value="1"/>
</dbReference>
<dbReference type="NCBIfam" id="TIGR00756">
    <property type="entry name" value="PPR"/>
    <property type="match status" value="3"/>
</dbReference>
<feature type="domain" description="DYW" evidence="4">
    <location>
        <begin position="537"/>
        <end position="629"/>
    </location>
</feature>
<dbReference type="FunFam" id="1.25.40.10:FF:000475">
    <property type="entry name" value="Pentatricopeptide repeat-containing protein At5g40410, mitochondrial"/>
    <property type="match status" value="1"/>
</dbReference>
<evidence type="ECO:0000313" key="5">
    <source>
        <dbReference type="Proteomes" id="UP000504603"/>
    </source>
</evidence>
<dbReference type="GO" id="GO:0009451">
    <property type="term" value="P:RNA modification"/>
    <property type="evidence" value="ECO:0007669"/>
    <property type="project" value="InterPro"/>
</dbReference>
<dbReference type="InterPro" id="IPR046848">
    <property type="entry name" value="E_motif"/>
</dbReference>
<accession>A0A6J1CSX2</accession>
<feature type="repeat" description="PPR" evidence="3">
    <location>
        <begin position="221"/>
        <end position="255"/>
    </location>
</feature>
<dbReference type="Proteomes" id="UP000504603">
    <property type="component" value="Unplaced"/>
</dbReference>
<gene>
    <name evidence="6" type="primary">LOC111013924</name>
</gene>
<dbReference type="RefSeq" id="XP_022144167.1">
    <property type="nucleotide sequence ID" value="XM_022288475.1"/>
</dbReference>
<evidence type="ECO:0000256" key="3">
    <source>
        <dbReference type="PROSITE-ProRule" id="PRU00708"/>
    </source>
</evidence>
<dbReference type="FunFam" id="1.25.40.10:FF:000407">
    <property type="entry name" value="Putative pentatricopeptide repeat-containing protein"/>
    <property type="match status" value="1"/>
</dbReference>
<comment type="similarity">
    <text evidence="1">Belongs to the PPR family. PCMP-H subfamily.</text>
</comment>
<dbReference type="GeneID" id="111013924"/>
<dbReference type="OrthoDB" id="185373at2759"/>
<protein>
    <submittedName>
        <fullName evidence="6">Pentatricopeptide repeat-containing protein At5g40410, mitochondrial isoform X1</fullName>
    </submittedName>
</protein>
<dbReference type="Pfam" id="PF01535">
    <property type="entry name" value="PPR"/>
    <property type="match status" value="3"/>
</dbReference>
<dbReference type="InterPro" id="IPR002885">
    <property type="entry name" value="PPR_rpt"/>
</dbReference>
<evidence type="ECO:0000256" key="2">
    <source>
        <dbReference type="ARBA" id="ARBA00022737"/>
    </source>
</evidence>
<keyword evidence="2" id="KW-0677">Repeat</keyword>
<evidence type="ECO:0000256" key="1">
    <source>
        <dbReference type="ARBA" id="ARBA00006643"/>
    </source>
</evidence>